<protein>
    <submittedName>
        <fullName evidence="10">Carbohydrate ABC transporter membrane protein 2, CUT1 family</fullName>
    </submittedName>
</protein>
<evidence type="ECO:0000313" key="11">
    <source>
        <dbReference type="Proteomes" id="UP000184501"/>
    </source>
</evidence>
<evidence type="ECO:0000256" key="2">
    <source>
        <dbReference type="ARBA" id="ARBA00022448"/>
    </source>
</evidence>
<sequence length="299" mass="32329">MAAVTGAERPPPAAARVSGRRPGGRRRGGGGVVAVAALAVLAVVFTYPLVWMVGASLKPRAEVFDGSPWPSTFVWHNYVTVFREIPLLTWLLNTGAVAAAAAVTVTASSALVAFAFAFLRFPGRELLFGLVLATMMLPAAVTLIPTYAIWEAMGLTGTQVPLWAGNLFGSAFYVFLLRQFFLTLPPELLDAGRVDGLGHLGLFRHVVLPLSRPALVISLVFELRASWTDLLKPLVYLQEPHLFTLPRGLKVVLDRFGQGGEMRWDLVLAANVLATVPMVLLFFAAQRYFVQGIATTGSR</sequence>
<comment type="similarity">
    <text evidence="7">Belongs to the binding-protein-dependent transport system permease family.</text>
</comment>
<dbReference type="GO" id="GO:0005886">
    <property type="term" value="C:plasma membrane"/>
    <property type="evidence" value="ECO:0007669"/>
    <property type="project" value="UniProtKB-SubCell"/>
</dbReference>
<dbReference type="PANTHER" id="PTHR43744:SF12">
    <property type="entry name" value="ABC TRANSPORTER PERMEASE PROTEIN MG189-RELATED"/>
    <property type="match status" value="1"/>
</dbReference>
<reference evidence="10 11" key="1">
    <citation type="submission" date="2016-11" db="EMBL/GenBank/DDBJ databases">
        <authorList>
            <person name="Jaros S."/>
            <person name="Januszkiewicz K."/>
            <person name="Wedrychowicz H."/>
        </authorList>
    </citation>
    <scope>NUCLEOTIDE SEQUENCE [LARGE SCALE GENOMIC DNA]</scope>
    <source>
        <strain evidence="10 11">DSM 44523</strain>
    </source>
</reference>
<keyword evidence="5 7" id="KW-1133">Transmembrane helix</keyword>
<dbReference type="Proteomes" id="UP000184501">
    <property type="component" value="Unassembled WGS sequence"/>
</dbReference>
<dbReference type="STRING" id="2017.SAMN05444320_103160"/>
<gene>
    <name evidence="10" type="ORF">SAMN05444320_103160</name>
</gene>
<feature type="compositionally biased region" description="Basic residues" evidence="8">
    <location>
        <begin position="18"/>
        <end position="27"/>
    </location>
</feature>
<dbReference type="InterPro" id="IPR035906">
    <property type="entry name" value="MetI-like_sf"/>
</dbReference>
<keyword evidence="2 7" id="KW-0813">Transport</keyword>
<evidence type="ECO:0000256" key="5">
    <source>
        <dbReference type="ARBA" id="ARBA00022989"/>
    </source>
</evidence>
<comment type="subcellular location">
    <subcellularLocation>
        <location evidence="1 7">Cell membrane</location>
        <topology evidence="1 7">Multi-pass membrane protein</topology>
    </subcellularLocation>
</comment>
<feature type="region of interest" description="Disordered" evidence="8">
    <location>
        <begin position="1"/>
        <end position="27"/>
    </location>
</feature>
<proteinExistence type="inferred from homology"/>
<evidence type="ECO:0000313" key="10">
    <source>
        <dbReference type="EMBL" id="SHF30666.1"/>
    </source>
</evidence>
<keyword evidence="11" id="KW-1185">Reference proteome</keyword>
<evidence type="ECO:0000256" key="1">
    <source>
        <dbReference type="ARBA" id="ARBA00004651"/>
    </source>
</evidence>
<evidence type="ECO:0000259" key="9">
    <source>
        <dbReference type="PROSITE" id="PS50928"/>
    </source>
</evidence>
<dbReference type="InterPro" id="IPR000515">
    <property type="entry name" value="MetI-like"/>
</dbReference>
<name>A0A1M5AKI7_STRHI</name>
<evidence type="ECO:0000256" key="8">
    <source>
        <dbReference type="SAM" id="MobiDB-lite"/>
    </source>
</evidence>
<keyword evidence="4 7" id="KW-0812">Transmembrane</keyword>
<evidence type="ECO:0000256" key="6">
    <source>
        <dbReference type="ARBA" id="ARBA00023136"/>
    </source>
</evidence>
<dbReference type="PROSITE" id="PS50928">
    <property type="entry name" value="ABC_TM1"/>
    <property type="match status" value="1"/>
</dbReference>
<dbReference type="Gene3D" id="1.10.3720.10">
    <property type="entry name" value="MetI-like"/>
    <property type="match status" value="1"/>
</dbReference>
<dbReference type="GO" id="GO:0055085">
    <property type="term" value="P:transmembrane transport"/>
    <property type="evidence" value="ECO:0007669"/>
    <property type="project" value="InterPro"/>
</dbReference>
<feature type="transmembrane region" description="Helical" evidence="7">
    <location>
        <begin position="30"/>
        <end position="50"/>
    </location>
</feature>
<evidence type="ECO:0000256" key="4">
    <source>
        <dbReference type="ARBA" id="ARBA00022692"/>
    </source>
</evidence>
<dbReference type="AlphaFoldDB" id="A0A1M5AKI7"/>
<organism evidence="10 11">
    <name type="scientific">Streptoalloteichus hindustanus</name>
    <dbReference type="NCBI Taxonomy" id="2017"/>
    <lineage>
        <taxon>Bacteria</taxon>
        <taxon>Bacillati</taxon>
        <taxon>Actinomycetota</taxon>
        <taxon>Actinomycetes</taxon>
        <taxon>Pseudonocardiales</taxon>
        <taxon>Pseudonocardiaceae</taxon>
        <taxon>Streptoalloteichus</taxon>
    </lineage>
</organism>
<dbReference type="PANTHER" id="PTHR43744">
    <property type="entry name" value="ABC TRANSPORTER PERMEASE PROTEIN MG189-RELATED-RELATED"/>
    <property type="match status" value="1"/>
</dbReference>
<dbReference type="SUPFAM" id="SSF161098">
    <property type="entry name" value="MetI-like"/>
    <property type="match status" value="1"/>
</dbReference>
<feature type="transmembrane region" description="Helical" evidence="7">
    <location>
        <begin position="96"/>
        <end position="119"/>
    </location>
</feature>
<feature type="transmembrane region" description="Helical" evidence="7">
    <location>
        <begin position="126"/>
        <end position="150"/>
    </location>
</feature>
<keyword evidence="3" id="KW-1003">Cell membrane</keyword>
<feature type="domain" description="ABC transmembrane type-1" evidence="9">
    <location>
        <begin position="91"/>
        <end position="285"/>
    </location>
</feature>
<feature type="transmembrane region" description="Helical" evidence="7">
    <location>
        <begin position="162"/>
        <end position="181"/>
    </location>
</feature>
<accession>A0A1M5AKI7</accession>
<evidence type="ECO:0000256" key="7">
    <source>
        <dbReference type="RuleBase" id="RU363032"/>
    </source>
</evidence>
<evidence type="ECO:0000256" key="3">
    <source>
        <dbReference type="ARBA" id="ARBA00022475"/>
    </source>
</evidence>
<keyword evidence="6 7" id="KW-0472">Membrane</keyword>
<feature type="transmembrane region" description="Helical" evidence="7">
    <location>
        <begin position="266"/>
        <end position="285"/>
    </location>
</feature>
<dbReference type="EMBL" id="FQVN01000003">
    <property type="protein sequence ID" value="SHF30666.1"/>
    <property type="molecule type" value="Genomic_DNA"/>
</dbReference>
<dbReference type="CDD" id="cd06261">
    <property type="entry name" value="TM_PBP2"/>
    <property type="match status" value="1"/>
</dbReference>
<dbReference type="Pfam" id="PF00528">
    <property type="entry name" value="BPD_transp_1"/>
    <property type="match status" value="1"/>
</dbReference>